<dbReference type="PANTHER" id="PTHR24322">
    <property type="entry name" value="PKSB"/>
    <property type="match status" value="1"/>
</dbReference>
<dbReference type="CDD" id="cd05233">
    <property type="entry name" value="SDR_c"/>
    <property type="match status" value="1"/>
</dbReference>
<dbReference type="PANTHER" id="PTHR24322:SF748">
    <property type="entry name" value="FI23927P1-RELATED"/>
    <property type="match status" value="1"/>
</dbReference>
<comment type="caution">
    <text evidence="2">The sequence shown here is derived from an EMBL/GenBank/DDBJ whole genome shotgun (WGS) entry which is preliminary data.</text>
</comment>
<reference evidence="2 3" key="1">
    <citation type="submission" date="2020-11" db="EMBL/GenBank/DDBJ databases">
        <title>Enhanced detection system for hospital associated transmission using whole genome sequencing surveillance.</title>
        <authorList>
            <person name="Harrison L.H."/>
            <person name="Van Tyne D."/>
            <person name="Marsh J.W."/>
            <person name="Griffith M.P."/>
            <person name="Snyder D.J."/>
            <person name="Cooper V.S."/>
            <person name="Mustapha M."/>
        </authorList>
    </citation>
    <scope>NUCLEOTIDE SEQUENCE [LARGE SCALE GENOMIC DNA]</scope>
    <source>
        <strain evidence="2 3">ACIN00241</strain>
    </source>
</reference>
<dbReference type="Gene3D" id="3.40.50.720">
    <property type="entry name" value="NAD(P)-binding Rossmann-like Domain"/>
    <property type="match status" value="1"/>
</dbReference>
<dbReference type="PROSITE" id="PS00061">
    <property type="entry name" value="ADH_SHORT"/>
    <property type="match status" value="1"/>
</dbReference>
<dbReference type="InterPro" id="IPR020904">
    <property type="entry name" value="Sc_DH/Rdtase_CS"/>
</dbReference>
<sequence>MFSKLLPTSKKKKKYLNKILVVTGAGSGFGREIALLFAQHGAIIIGVDINLATAEKTAEEVRQLGVTAYAKQVDVGNLEQMEAFAAWVHETVGAPDIVVNNAGIGMGGAFLDTTSENWSRIFNVNLWSVIHSSRLFAQQMVDAKKSGHIVNMASMAAYTPSRTTAAYATTKAAVRMFSDCIRAELADYNIHVSTIFPGFSTTGIINNTQFVGASAEQQAAIRNKVNKLYSLRSLPPVRIAEAVLAAVDYKQPEIPVGIESAGMKILSRVSPSLVRYLARFDPTPH</sequence>
<evidence type="ECO:0000313" key="2">
    <source>
        <dbReference type="EMBL" id="MBJ8438844.1"/>
    </source>
</evidence>
<organism evidence="2 3">
    <name type="scientific">Acinetobacter lactucae</name>
    <dbReference type="NCBI Taxonomy" id="1785128"/>
    <lineage>
        <taxon>Bacteria</taxon>
        <taxon>Pseudomonadati</taxon>
        <taxon>Pseudomonadota</taxon>
        <taxon>Gammaproteobacteria</taxon>
        <taxon>Moraxellales</taxon>
        <taxon>Moraxellaceae</taxon>
        <taxon>Acinetobacter</taxon>
        <taxon>Acinetobacter calcoaceticus/baumannii complex</taxon>
    </lineage>
</organism>
<dbReference type="SUPFAM" id="SSF51735">
    <property type="entry name" value="NAD(P)-binding Rossmann-fold domains"/>
    <property type="match status" value="1"/>
</dbReference>
<comment type="similarity">
    <text evidence="1">Belongs to the short-chain dehydrogenases/reductases (SDR) family.</text>
</comment>
<keyword evidence="3" id="KW-1185">Reference proteome</keyword>
<dbReference type="Proteomes" id="UP000808699">
    <property type="component" value="Unassembled WGS sequence"/>
</dbReference>
<name>A0ABS1ALP9_9GAMM</name>
<accession>A0ABS1ALP9</accession>
<dbReference type="PRINTS" id="PR00080">
    <property type="entry name" value="SDRFAMILY"/>
</dbReference>
<proteinExistence type="inferred from homology"/>
<dbReference type="InterPro" id="IPR002347">
    <property type="entry name" value="SDR_fam"/>
</dbReference>
<gene>
    <name evidence="2" type="ORF">I6M64_16180</name>
</gene>
<dbReference type="PRINTS" id="PR00081">
    <property type="entry name" value="GDHRDH"/>
</dbReference>
<dbReference type="RefSeq" id="WP_200044295.1">
    <property type="nucleotide sequence ID" value="NZ_JADWNO010000011.1"/>
</dbReference>
<protein>
    <submittedName>
        <fullName evidence="2">SDR family NAD(P)-dependent oxidoreductase</fullName>
    </submittedName>
</protein>
<evidence type="ECO:0000256" key="1">
    <source>
        <dbReference type="RuleBase" id="RU000363"/>
    </source>
</evidence>
<dbReference type="EMBL" id="JADWNO010000011">
    <property type="protein sequence ID" value="MBJ8438844.1"/>
    <property type="molecule type" value="Genomic_DNA"/>
</dbReference>
<evidence type="ECO:0000313" key="3">
    <source>
        <dbReference type="Proteomes" id="UP000808699"/>
    </source>
</evidence>
<dbReference type="InterPro" id="IPR036291">
    <property type="entry name" value="NAD(P)-bd_dom_sf"/>
</dbReference>
<dbReference type="Pfam" id="PF00106">
    <property type="entry name" value="adh_short"/>
    <property type="match status" value="1"/>
</dbReference>